<dbReference type="Proteomes" id="UP001370490">
    <property type="component" value="Unassembled WGS sequence"/>
</dbReference>
<protein>
    <submittedName>
        <fullName evidence="2">UBL3-like, ubiquitin domain</fullName>
    </submittedName>
</protein>
<dbReference type="InterPro" id="IPR039540">
    <property type="entry name" value="UBL3-like_ubiquitin_dom"/>
</dbReference>
<dbReference type="SUPFAM" id="SSF54236">
    <property type="entry name" value="Ubiquitin-like"/>
    <property type="match status" value="1"/>
</dbReference>
<dbReference type="InterPro" id="IPR040015">
    <property type="entry name" value="UBL3-like"/>
</dbReference>
<evidence type="ECO:0000259" key="1">
    <source>
        <dbReference type="Pfam" id="PF13881"/>
    </source>
</evidence>
<name>A0AAN8VCJ1_9MAGN</name>
<reference evidence="2 3" key="1">
    <citation type="submission" date="2023-12" db="EMBL/GenBank/DDBJ databases">
        <title>A high-quality genome assembly for Dillenia turbinata (Dilleniales).</title>
        <authorList>
            <person name="Chanderbali A."/>
        </authorList>
    </citation>
    <scope>NUCLEOTIDE SEQUENCE [LARGE SCALE GENOMIC DNA]</scope>
    <source>
        <strain evidence="2">LSX21</strain>
        <tissue evidence="2">Leaf</tissue>
    </source>
</reference>
<dbReference type="Gene3D" id="3.10.20.90">
    <property type="entry name" value="Phosphatidylinositol 3-kinase Catalytic Subunit, Chain A, domain 1"/>
    <property type="match status" value="1"/>
</dbReference>
<accession>A0AAN8VCJ1</accession>
<dbReference type="EMBL" id="JBAMMX010000013">
    <property type="protein sequence ID" value="KAK6929104.1"/>
    <property type="molecule type" value="Genomic_DNA"/>
</dbReference>
<organism evidence="2 3">
    <name type="scientific">Dillenia turbinata</name>
    <dbReference type="NCBI Taxonomy" id="194707"/>
    <lineage>
        <taxon>Eukaryota</taxon>
        <taxon>Viridiplantae</taxon>
        <taxon>Streptophyta</taxon>
        <taxon>Embryophyta</taxon>
        <taxon>Tracheophyta</taxon>
        <taxon>Spermatophyta</taxon>
        <taxon>Magnoliopsida</taxon>
        <taxon>eudicotyledons</taxon>
        <taxon>Gunneridae</taxon>
        <taxon>Pentapetalae</taxon>
        <taxon>Dilleniales</taxon>
        <taxon>Dilleniaceae</taxon>
        <taxon>Dillenia</taxon>
    </lineage>
</organism>
<dbReference type="AlphaFoldDB" id="A0AAN8VCJ1"/>
<sequence>MKTRRTAPTIKDVKLISARRIYENNRTVREFRSPLRDIPGGVTTMHVVVQAPPSEKGTVKITHNPVLFAA</sequence>
<evidence type="ECO:0000313" key="3">
    <source>
        <dbReference type="Proteomes" id="UP001370490"/>
    </source>
</evidence>
<proteinExistence type="predicted"/>
<dbReference type="PANTHER" id="PTHR13169:SF26">
    <property type="entry name" value="MEMBRANE-ANCHORED UBIQUITIN-FOLD PROTEIN 2"/>
    <property type="match status" value="1"/>
</dbReference>
<feature type="domain" description="UBL3-like ubiquitin" evidence="1">
    <location>
        <begin position="6"/>
        <end position="60"/>
    </location>
</feature>
<dbReference type="PANTHER" id="PTHR13169">
    <property type="entry name" value="UBIQUITIN-LIKE PROTEIN 3 HCG-1 PROTEIN"/>
    <property type="match status" value="1"/>
</dbReference>
<evidence type="ECO:0000313" key="2">
    <source>
        <dbReference type="EMBL" id="KAK6929104.1"/>
    </source>
</evidence>
<dbReference type="Pfam" id="PF13881">
    <property type="entry name" value="Rad60-SLD_2"/>
    <property type="match status" value="1"/>
</dbReference>
<gene>
    <name evidence="2" type="ORF">RJ641_005309</name>
</gene>
<comment type="caution">
    <text evidence="2">The sequence shown here is derived from an EMBL/GenBank/DDBJ whole genome shotgun (WGS) entry which is preliminary data.</text>
</comment>
<dbReference type="InterPro" id="IPR029071">
    <property type="entry name" value="Ubiquitin-like_domsf"/>
</dbReference>
<keyword evidence="3" id="KW-1185">Reference proteome</keyword>